<keyword evidence="3 7" id="KW-0813">Transport</keyword>
<dbReference type="Proteomes" id="UP000580856">
    <property type="component" value="Unassembled WGS sequence"/>
</dbReference>
<feature type="binding site" evidence="8">
    <location>
        <position position="43"/>
    </location>
    <ligand>
        <name>Fe cation</name>
        <dbReference type="ChEBI" id="CHEBI:24875"/>
    </ligand>
</feature>
<dbReference type="AlphaFoldDB" id="A0A846QIH6"/>
<comment type="cofactor">
    <cofactor evidence="7 8">
        <name>Fe(3+)</name>
        <dbReference type="ChEBI" id="CHEBI:29034"/>
    </cofactor>
    <text evidence="7 8">Binds 1 Fe(3+) ion per subunit.</text>
</comment>
<name>A0A846QIH6_9BACT</name>
<dbReference type="PIRSF" id="PIRSF000071">
    <property type="entry name" value="Rubredoxin"/>
    <property type="match status" value="1"/>
</dbReference>
<feature type="binding site" evidence="8">
    <location>
        <position position="8"/>
    </location>
    <ligand>
        <name>Fe cation</name>
        <dbReference type="ChEBI" id="CHEBI:24875"/>
    </ligand>
</feature>
<sequence length="53" mass="5938">MAGEKWECPCGYVYDPAEGDPEHGIAPGTEWADVPEDWVCPKCGAEKEYFEMI</sequence>
<feature type="domain" description="Rubredoxin-like" evidence="9">
    <location>
        <begin position="10"/>
        <end position="53"/>
    </location>
</feature>
<keyword evidence="6 7" id="KW-0408">Iron</keyword>
<accession>A0A846QIH6</accession>
<dbReference type="PANTHER" id="PTHR47627:SF1">
    <property type="entry name" value="RUBREDOXIN-1-RELATED"/>
    <property type="match status" value="1"/>
</dbReference>
<dbReference type="InterPro" id="IPR018527">
    <property type="entry name" value="Rubredoxin_Fe_BS"/>
</dbReference>
<protein>
    <recommendedName>
        <fullName evidence="7">Rubredoxin</fullName>
    </recommendedName>
</protein>
<comment type="function">
    <text evidence="1">Rubredoxin is a small nonheme, iron protein lacking acid-labile sulfide. Its single Fe, chelated to 4 Cys, functions as an electron acceptor and may also stabilize the conformation of the molecule.</text>
</comment>
<evidence type="ECO:0000313" key="11">
    <source>
        <dbReference type="Proteomes" id="UP000580856"/>
    </source>
</evidence>
<dbReference type="GO" id="GO:0043448">
    <property type="term" value="P:alkane catabolic process"/>
    <property type="evidence" value="ECO:0007669"/>
    <property type="project" value="TreeGrafter"/>
</dbReference>
<dbReference type="InterPro" id="IPR050526">
    <property type="entry name" value="Rubredoxin_ET"/>
</dbReference>
<dbReference type="InterPro" id="IPR024934">
    <property type="entry name" value="Rubredoxin-like_dom"/>
</dbReference>
<comment type="similarity">
    <text evidence="2 7">Belongs to the rubredoxin family.</text>
</comment>
<dbReference type="EMBL" id="JAATJA010000001">
    <property type="protein sequence ID" value="NJB66857.1"/>
    <property type="molecule type" value="Genomic_DNA"/>
</dbReference>
<keyword evidence="5 7" id="KW-0249">Electron transport</keyword>
<dbReference type="PROSITE" id="PS00202">
    <property type="entry name" value="RUBREDOXIN"/>
    <property type="match status" value="1"/>
</dbReference>
<feature type="binding site" evidence="8">
    <location>
        <position position="10"/>
    </location>
    <ligand>
        <name>Fe cation</name>
        <dbReference type="ChEBI" id="CHEBI:24875"/>
    </ligand>
</feature>
<dbReference type="PROSITE" id="PS50903">
    <property type="entry name" value="RUBREDOXIN_LIKE"/>
    <property type="match status" value="1"/>
</dbReference>
<evidence type="ECO:0000256" key="7">
    <source>
        <dbReference type="PIRNR" id="PIRNR000071"/>
    </source>
</evidence>
<evidence type="ECO:0000256" key="5">
    <source>
        <dbReference type="ARBA" id="ARBA00022982"/>
    </source>
</evidence>
<dbReference type="InterPro" id="IPR024922">
    <property type="entry name" value="Rubredoxin"/>
</dbReference>
<evidence type="ECO:0000256" key="8">
    <source>
        <dbReference type="PIRSR" id="PIRSR000071-1"/>
    </source>
</evidence>
<dbReference type="Gene3D" id="2.20.28.10">
    <property type="match status" value="1"/>
</dbReference>
<dbReference type="PRINTS" id="PR00163">
    <property type="entry name" value="RUBREDOXIN"/>
</dbReference>
<keyword evidence="11" id="KW-1185">Reference proteome</keyword>
<dbReference type="FunFam" id="2.20.28.10:FF:000001">
    <property type="entry name" value="Rubredoxin"/>
    <property type="match status" value="1"/>
</dbReference>
<gene>
    <name evidence="10" type="ORF">GGQ74_000497</name>
</gene>
<dbReference type="GO" id="GO:0005506">
    <property type="term" value="F:iron ion binding"/>
    <property type="evidence" value="ECO:0007669"/>
    <property type="project" value="InterPro"/>
</dbReference>
<dbReference type="Pfam" id="PF00301">
    <property type="entry name" value="Rubredoxin"/>
    <property type="match status" value="1"/>
</dbReference>
<organism evidence="10 11">
    <name type="scientific">Desulfobaculum xiamenense</name>
    <dbReference type="NCBI Taxonomy" id="995050"/>
    <lineage>
        <taxon>Bacteria</taxon>
        <taxon>Pseudomonadati</taxon>
        <taxon>Thermodesulfobacteriota</taxon>
        <taxon>Desulfovibrionia</taxon>
        <taxon>Desulfovibrionales</taxon>
        <taxon>Desulfovibrionaceae</taxon>
        <taxon>Desulfobaculum</taxon>
    </lineage>
</organism>
<dbReference type="RefSeq" id="WP_167939954.1">
    <property type="nucleotide sequence ID" value="NZ_JAATJA010000001.1"/>
</dbReference>
<evidence type="ECO:0000259" key="9">
    <source>
        <dbReference type="PROSITE" id="PS50903"/>
    </source>
</evidence>
<dbReference type="PANTHER" id="PTHR47627">
    <property type="entry name" value="RUBREDOXIN"/>
    <property type="match status" value="1"/>
</dbReference>
<feature type="binding site" evidence="8">
    <location>
        <position position="40"/>
    </location>
    <ligand>
        <name>Fe cation</name>
        <dbReference type="ChEBI" id="CHEBI:24875"/>
    </ligand>
</feature>
<dbReference type="SUPFAM" id="SSF57802">
    <property type="entry name" value="Rubredoxin-like"/>
    <property type="match status" value="1"/>
</dbReference>
<keyword evidence="4 7" id="KW-0479">Metal-binding</keyword>
<reference evidence="10 11" key="1">
    <citation type="submission" date="2020-03" db="EMBL/GenBank/DDBJ databases">
        <title>Genomic Encyclopedia of Type Strains, Phase IV (KMG-IV): sequencing the most valuable type-strain genomes for metagenomic binning, comparative biology and taxonomic classification.</title>
        <authorList>
            <person name="Goeker M."/>
        </authorList>
    </citation>
    <scope>NUCLEOTIDE SEQUENCE [LARGE SCALE GENOMIC DNA]</scope>
    <source>
        <strain evidence="10 11">DSM 24233</strain>
    </source>
</reference>
<proteinExistence type="inferred from homology"/>
<evidence type="ECO:0000256" key="6">
    <source>
        <dbReference type="ARBA" id="ARBA00023004"/>
    </source>
</evidence>
<dbReference type="GO" id="GO:0009055">
    <property type="term" value="F:electron transfer activity"/>
    <property type="evidence" value="ECO:0007669"/>
    <property type="project" value="InterPro"/>
</dbReference>
<evidence type="ECO:0000313" key="10">
    <source>
        <dbReference type="EMBL" id="NJB66857.1"/>
    </source>
</evidence>
<evidence type="ECO:0000256" key="1">
    <source>
        <dbReference type="ARBA" id="ARBA00002360"/>
    </source>
</evidence>
<comment type="caution">
    <text evidence="10">The sequence shown here is derived from an EMBL/GenBank/DDBJ whole genome shotgun (WGS) entry which is preliminary data.</text>
</comment>
<evidence type="ECO:0000256" key="2">
    <source>
        <dbReference type="ARBA" id="ARBA00005337"/>
    </source>
</evidence>
<evidence type="ECO:0000256" key="4">
    <source>
        <dbReference type="ARBA" id="ARBA00022723"/>
    </source>
</evidence>
<dbReference type="InterPro" id="IPR024935">
    <property type="entry name" value="Rubredoxin_dom"/>
</dbReference>
<evidence type="ECO:0000256" key="3">
    <source>
        <dbReference type="ARBA" id="ARBA00022448"/>
    </source>
</evidence>
<dbReference type="CDD" id="cd00730">
    <property type="entry name" value="rubredoxin"/>
    <property type="match status" value="1"/>
</dbReference>